<dbReference type="Proteomes" id="UP000574390">
    <property type="component" value="Unassembled WGS sequence"/>
</dbReference>
<comment type="caution">
    <text evidence="2">The sequence shown here is derived from an EMBL/GenBank/DDBJ whole genome shotgun (WGS) entry which is preliminary data.</text>
</comment>
<keyword evidence="1" id="KW-0812">Transmembrane</keyword>
<dbReference type="AlphaFoldDB" id="A0A7J6RYL2"/>
<feature type="transmembrane region" description="Helical" evidence="1">
    <location>
        <begin position="45"/>
        <end position="67"/>
    </location>
</feature>
<feature type="transmembrane region" description="Helical" evidence="1">
    <location>
        <begin position="421"/>
        <end position="449"/>
    </location>
</feature>
<feature type="transmembrane region" description="Helical" evidence="1">
    <location>
        <begin position="332"/>
        <end position="352"/>
    </location>
</feature>
<evidence type="ECO:0000256" key="1">
    <source>
        <dbReference type="SAM" id="Phobius"/>
    </source>
</evidence>
<protein>
    <submittedName>
        <fullName evidence="2">Uncharacterized protein</fullName>
    </submittedName>
</protein>
<feature type="non-terminal residue" evidence="2">
    <location>
        <position position="450"/>
    </location>
</feature>
<sequence>MEDNGIQRRKDKTFEFKSSLRRGCDVSSSSKGIRGGWWKYATTTYLGWLLGIGSVIMFVGLVMFAGLCGARRATFMTMLFVFLFILACTILADYYLPQIWASFKRSISKRISQGSSYLLFEFMNEQIPHIRLPPTGASMRRLDFGHRMPVPRHRRRGGRGPRSLMLLSSLVLVLVGLELLEHDEPPHTVTVQEGEHKEPNAAAAVEYDELTGEHDDDDDDESQVRRLNIWKFLGDQGEKFGVKVFNKYLGGKYLKVLVGLKYDRKSNKVYFKSLRWARIRLERLKVLKMRDTIDNSWFLGFFYKWPRWMMGFGSFFFIIFLVFIYKFYGLKHVAAFMVLAIILIFMGAFFHFQRVLEDVQYHIAMLRNAGLLMFEFLDSFWKWLFKGASLDYFVQSSDYRDGWWQNVITTYAGWALGFESILMFGGLIMFAVFCGARHATFMTMILIFLF</sequence>
<proteinExistence type="predicted"/>
<name>A0A7J6RYL2_PEROL</name>
<evidence type="ECO:0000313" key="2">
    <source>
        <dbReference type="EMBL" id="KAF4725787.1"/>
    </source>
</evidence>
<accession>A0A7J6RYL2</accession>
<keyword evidence="1" id="KW-1133">Transmembrane helix</keyword>
<feature type="transmembrane region" description="Helical" evidence="1">
    <location>
        <begin position="73"/>
        <end position="96"/>
    </location>
</feature>
<reference evidence="2 3" key="1">
    <citation type="submission" date="2020-04" db="EMBL/GenBank/DDBJ databases">
        <title>Perkinsus olseni comparative genomics.</title>
        <authorList>
            <person name="Bogema D.R."/>
        </authorList>
    </citation>
    <scope>NUCLEOTIDE SEQUENCE [LARGE SCALE GENOMIC DNA]</scope>
    <source>
        <strain evidence="2">ATCC PRA-205</strain>
    </source>
</reference>
<keyword evidence="1" id="KW-0472">Membrane</keyword>
<evidence type="ECO:0000313" key="3">
    <source>
        <dbReference type="Proteomes" id="UP000574390"/>
    </source>
</evidence>
<organism evidence="2 3">
    <name type="scientific">Perkinsus olseni</name>
    <name type="common">Perkinsus atlanticus</name>
    <dbReference type="NCBI Taxonomy" id="32597"/>
    <lineage>
        <taxon>Eukaryota</taxon>
        <taxon>Sar</taxon>
        <taxon>Alveolata</taxon>
        <taxon>Perkinsozoa</taxon>
        <taxon>Perkinsea</taxon>
        <taxon>Perkinsida</taxon>
        <taxon>Perkinsidae</taxon>
        <taxon>Perkinsus</taxon>
    </lineage>
</organism>
<feature type="transmembrane region" description="Helical" evidence="1">
    <location>
        <begin position="305"/>
        <end position="325"/>
    </location>
</feature>
<dbReference type="EMBL" id="JABANM010018634">
    <property type="protein sequence ID" value="KAF4725787.1"/>
    <property type="molecule type" value="Genomic_DNA"/>
</dbReference>
<gene>
    <name evidence="2" type="ORF">FOZ62_000137</name>
</gene>